<protein>
    <recommendedName>
        <fullName evidence="3">Autophagy-related protein 13</fullName>
    </recommendedName>
</protein>
<reference evidence="7" key="1">
    <citation type="submission" date="2016-04" db="EMBL/GenBank/DDBJ databases">
        <authorList>
            <person name="Evans L.H."/>
            <person name="Alamgir A."/>
            <person name="Owens N."/>
            <person name="Weber N.D."/>
            <person name="Virtaneva K."/>
            <person name="Barbian K."/>
            <person name="Babar A."/>
            <person name="Rosenke K."/>
        </authorList>
    </citation>
    <scope>NUCLEOTIDE SEQUENCE [LARGE SCALE GENOMIC DNA]</scope>
    <source>
        <strain evidence="7">CBS 101.48</strain>
    </source>
</reference>
<dbReference type="InterPro" id="IPR016024">
    <property type="entry name" value="ARM-type_fold"/>
</dbReference>
<dbReference type="InParanoid" id="A0A163JZW5"/>
<feature type="region of interest" description="Disordered" evidence="4">
    <location>
        <begin position="927"/>
        <end position="960"/>
    </location>
</feature>
<dbReference type="GO" id="GO:0000423">
    <property type="term" value="P:mitophagy"/>
    <property type="evidence" value="ECO:0007669"/>
    <property type="project" value="TreeGrafter"/>
</dbReference>
<evidence type="ECO:0000256" key="1">
    <source>
        <dbReference type="ARBA" id="ARBA00005246"/>
    </source>
</evidence>
<feature type="region of interest" description="Disordered" evidence="4">
    <location>
        <begin position="762"/>
        <end position="874"/>
    </location>
</feature>
<feature type="domain" description="Dynein axonemal assembly factor 5 TPR repeats" evidence="6">
    <location>
        <begin position="1014"/>
        <end position="1277"/>
    </location>
</feature>
<feature type="compositionally biased region" description="Polar residues" evidence="4">
    <location>
        <begin position="616"/>
        <end position="629"/>
    </location>
</feature>
<name>A0A163JZW5_ABSGL</name>
<dbReference type="OrthoDB" id="70161at2759"/>
<keyword evidence="8" id="KW-1185">Reference proteome</keyword>
<feature type="compositionally biased region" description="Pro residues" evidence="4">
    <location>
        <begin position="21"/>
        <end position="33"/>
    </location>
</feature>
<feature type="compositionally biased region" description="Low complexity" evidence="4">
    <location>
        <begin position="403"/>
        <end position="432"/>
    </location>
</feature>
<dbReference type="Gene3D" id="1.25.10.10">
    <property type="entry name" value="Leucine-rich Repeat Variant"/>
    <property type="match status" value="1"/>
</dbReference>
<feature type="region of interest" description="Disordered" evidence="4">
    <location>
        <begin position="1"/>
        <end position="40"/>
    </location>
</feature>
<dbReference type="SUPFAM" id="SSF48371">
    <property type="entry name" value="ARM repeat"/>
    <property type="match status" value="1"/>
</dbReference>
<gene>
    <name evidence="7" type="primary">ABSGL_10141.1 scaffold 11786</name>
</gene>
<evidence type="ECO:0000259" key="6">
    <source>
        <dbReference type="Pfam" id="PF25757"/>
    </source>
</evidence>
<feature type="compositionally biased region" description="Polar residues" evidence="4">
    <location>
        <begin position="675"/>
        <end position="691"/>
    </location>
</feature>
<dbReference type="InterPro" id="IPR057978">
    <property type="entry name" value="TPR_DAAF5"/>
</dbReference>
<feature type="compositionally biased region" description="Low complexity" evidence="4">
    <location>
        <begin position="598"/>
        <end position="608"/>
    </location>
</feature>
<evidence type="ECO:0000256" key="4">
    <source>
        <dbReference type="SAM" id="MobiDB-lite"/>
    </source>
</evidence>
<dbReference type="PANTHER" id="PTHR13430:SF4">
    <property type="entry name" value="AUTOPHAGY-RELATED PROTEIN 13"/>
    <property type="match status" value="1"/>
</dbReference>
<feature type="compositionally biased region" description="Low complexity" evidence="4">
    <location>
        <begin position="1"/>
        <end position="13"/>
    </location>
</feature>
<feature type="compositionally biased region" description="Low complexity" evidence="4">
    <location>
        <begin position="540"/>
        <end position="569"/>
    </location>
</feature>
<dbReference type="Pfam" id="PF10033">
    <property type="entry name" value="ATG13"/>
    <property type="match status" value="1"/>
</dbReference>
<dbReference type="GO" id="GO:0000407">
    <property type="term" value="C:phagophore assembly site"/>
    <property type="evidence" value="ECO:0007669"/>
    <property type="project" value="TreeGrafter"/>
</dbReference>
<feature type="compositionally biased region" description="Low complexity" evidence="4">
    <location>
        <begin position="705"/>
        <end position="718"/>
    </location>
</feature>
<dbReference type="InterPro" id="IPR040182">
    <property type="entry name" value="ATG13"/>
</dbReference>
<sequence length="1481" mass="163953">MVPSSSSSSSLSSPATYSGQPPLPPPPAAPPPSSSNSTRNSKLDHIIQNFYTKTAQLIVQARLGSDGKSPAQRERRRDSKKLNKWFNIATDDIDSLRDELKYWRTLATQSLDEEPPPMIINIYLDTSKLTQNQALIVIDDNLRRNKVNLGPNESGHGYSVRRILIETWVLTLNHPLPDFPVDLPNLYKRSIVFFRSLHSLMRLLPAYNLYRHQRISNEDHDLSLGCQFSSRTIRRQDEIPLDTSILDGDARNPTKSYTFTDITTPLGTFKLQVSYRRNCDFKVDESEKDISARFVDMDEQFFTPTIARYQQSYRTSPTRQRPSSMYDTRTSILSEMAQAKDIHTVSPTTSTSTGNRYSYTTPESSDPREIVQQRQRHSNVMPRHSPRSSSPLNRDIKPPNDPSPSVSSSSVSRRTSIPAFSPFKSPSLSSSPQAENLISGFKNASSSEKPKSLGGTESSSGSFGRKVEFSSSFDKYKGSPSRVDSGGVSMTRRWSRNSDHSSINMQSDLDDPDLEEFVNFVKAKQDLKLFQGRTSSSTASQLLESIQQPQPSSPTSESSGSMGTSSYGTGSIYKSKKALSHFQNLRETHNTLSDSVTSSMMAMAPSGGSERERDVNTSGYSSQDPQTESIAIMTGVSPGSSASSTGRSYQPVIPSPLHAEQHSATPVHIPRSLPPQLSHSVSIQSQESQPSARHGRQHSSQNRPSNFDSNDEFNNSSSTRTPEYQRQSQRNQGSPTYQQTIAFSSYPQDRHHNDLRRFNIVDDELDNDPYNRHSDEEDDDNDLASERTRRSRLTGTRGYATTTINKGKGVYGAGDNSRSRTRDDSNSNYEQSTPAASGSAMAGTSSTSGASNSASTSTIPMSTSGGGGGVRTSILDDDDSLVFKMSELGGEEPSTETSTPPMTSPILFNRPAITGSGHTVFTTKRLLEASSPPPPPSPTTTPTMRRINSSDNVRSTQQHVQSLPYQLDIMHRTTDTKNGDSDSPTSNSSCKSEPTSTTILQPYLDVLKNGSTLQRPAKKTAIDKVKQISFQETISWAMDDQKALYEHLLDPIFLWTTGDIEYIREKAVLLLQSYVARIEEPNGKVVERCLQRFPVEPTEEIRQVWMNVVLAILKKTTTKIKPPMDEVWFGLANLAVKDACPNVVKQGAQLVIDLSLLQSTAVGYRGEHTIIHAVMPLLTHKHTAIRVLGIKAMHQVLLCSSQGIAPLSDILKNLVQDHSASVRTTLYTSIGDLLLQWTPVDRYSCAGRVLPVLFTGTADELDLIRDICRGKLDRLGVTCSQDLVDAGVLDQVDSIDQVETGLKHLVHQCYDQSMKQLLDDSNDFITTRKTTALATFYEFLQYVSSDDMVRTNKGVLQQLMMIMAGPSVTTLPDPAVQHYIDRVVIVIGHLMSWPILLDQLLPRLSKANLMAESSKLPSSTTVSVILSIILVLGSNDKQQDTQYKMDALGDQDKQRIKTTFHQSHLAPYMKPTDSTALNSLF</sequence>
<dbReference type="EMBL" id="LT554351">
    <property type="protein sequence ID" value="SAM04281.1"/>
    <property type="molecule type" value="Genomic_DNA"/>
</dbReference>
<feature type="compositionally biased region" description="Polar residues" evidence="4">
    <location>
        <begin position="345"/>
        <end position="364"/>
    </location>
</feature>
<evidence type="ECO:0000256" key="3">
    <source>
        <dbReference type="RuleBase" id="RU361214"/>
    </source>
</evidence>
<dbReference type="InterPro" id="IPR018731">
    <property type="entry name" value="Atg13_N"/>
</dbReference>
<dbReference type="Proteomes" id="UP000078561">
    <property type="component" value="Unassembled WGS sequence"/>
</dbReference>
<dbReference type="STRING" id="4829.A0A163JZW5"/>
<comment type="similarity">
    <text evidence="1 3">Belongs to the ATG13 family. Fungi subfamily.</text>
</comment>
<feature type="compositionally biased region" description="Polar residues" evidence="4">
    <location>
        <begin position="981"/>
        <end position="995"/>
    </location>
</feature>
<feature type="compositionally biased region" description="Low complexity" evidence="4">
    <location>
        <begin position="635"/>
        <end position="648"/>
    </location>
</feature>
<dbReference type="GO" id="GO:0005829">
    <property type="term" value="C:cytosol"/>
    <property type="evidence" value="ECO:0007669"/>
    <property type="project" value="TreeGrafter"/>
</dbReference>
<keyword evidence="2 3" id="KW-0072">Autophagy</keyword>
<accession>A0A163JZW5</accession>
<feature type="compositionally biased region" description="Polar residues" evidence="4">
    <location>
        <begin position="719"/>
        <end position="736"/>
    </location>
</feature>
<feature type="region of interest" description="Disordered" evidence="4">
    <location>
        <begin position="337"/>
        <end position="510"/>
    </location>
</feature>
<proteinExistence type="inferred from homology"/>
<feature type="region of interest" description="Disordered" evidence="4">
    <location>
        <begin position="973"/>
        <end position="995"/>
    </location>
</feature>
<dbReference type="GO" id="GO:0034727">
    <property type="term" value="P:piecemeal microautophagy of the nucleus"/>
    <property type="evidence" value="ECO:0007669"/>
    <property type="project" value="TreeGrafter"/>
</dbReference>
<dbReference type="Pfam" id="PF25757">
    <property type="entry name" value="TPR_DNAAF5"/>
    <property type="match status" value="1"/>
</dbReference>
<dbReference type="InterPro" id="IPR036570">
    <property type="entry name" value="HORMA_dom_sf"/>
</dbReference>
<evidence type="ECO:0000313" key="8">
    <source>
        <dbReference type="Proteomes" id="UP000078561"/>
    </source>
</evidence>
<dbReference type="GO" id="GO:1990316">
    <property type="term" value="C:Atg1/ULK1 kinase complex"/>
    <property type="evidence" value="ECO:0007669"/>
    <property type="project" value="InterPro"/>
</dbReference>
<evidence type="ECO:0000256" key="2">
    <source>
        <dbReference type="ARBA" id="ARBA00023006"/>
    </source>
</evidence>
<dbReference type="GO" id="GO:0034497">
    <property type="term" value="P:protein localization to phagophore assembly site"/>
    <property type="evidence" value="ECO:0007669"/>
    <property type="project" value="TreeGrafter"/>
</dbReference>
<feature type="domain" description="Autophagy-related protein 13 N-terminal" evidence="5">
    <location>
        <begin position="47"/>
        <end position="281"/>
    </location>
</feature>
<organism evidence="7">
    <name type="scientific">Absidia glauca</name>
    <name type="common">Pin mould</name>
    <dbReference type="NCBI Taxonomy" id="4829"/>
    <lineage>
        <taxon>Eukaryota</taxon>
        <taxon>Fungi</taxon>
        <taxon>Fungi incertae sedis</taxon>
        <taxon>Mucoromycota</taxon>
        <taxon>Mucoromycotina</taxon>
        <taxon>Mucoromycetes</taxon>
        <taxon>Mucorales</taxon>
        <taxon>Cunninghamellaceae</taxon>
        <taxon>Absidia</taxon>
    </lineage>
</organism>
<feature type="region of interest" description="Disordered" evidence="4">
    <location>
        <begin position="591"/>
        <end position="736"/>
    </location>
</feature>
<feature type="compositionally biased region" description="Polar residues" evidence="4">
    <location>
        <begin position="946"/>
        <end position="960"/>
    </location>
</feature>
<feature type="region of interest" description="Disordered" evidence="4">
    <location>
        <begin position="539"/>
        <end position="569"/>
    </location>
</feature>
<dbReference type="PANTHER" id="PTHR13430">
    <property type="match status" value="1"/>
</dbReference>
<evidence type="ECO:0000313" key="7">
    <source>
        <dbReference type="EMBL" id="SAM04281.1"/>
    </source>
</evidence>
<dbReference type="Gene3D" id="3.30.900.10">
    <property type="entry name" value="HORMA domain"/>
    <property type="match status" value="1"/>
</dbReference>
<dbReference type="InterPro" id="IPR011989">
    <property type="entry name" value="ARM-like"/>
</dbReference>
<feature type="compositionally biased region" description="Low complexity" evidence="4">
    <location>
        <begin position="826"/>
        <end position="863"/>
    </location>
</feature>
<evidence type="ECO:0000259" key="5">
    <source>
        <dbReference type="Pfam" id="PF10033"/>
    </source>
</evidence>